<evidence type="ECO:0000313" key="2">
    <source>
        <dbReference type="EMBL" id="BAN01132.1"/>
    </source>
</evidence>
<sequence length="276" mass="28717">MTGGPSGPPVSRPRGDGVVGKSRNAVGRISYGRHMTSRKLPAALAVTTLLLAACGGSDGDAGSGDSPFGGGGDDLDIGDQILQDSGIDLDDLDLGDIEFDENGELDLDSLGLDEIADAADDAVEGFANGSGNATITFDGVSYPVADATCFVYGNDMNLDGPGTTADGQPFWASVDYTVNDRQEMLDSGVFDEAFLDQMFGGKDQAVDLSVEVEVGKTERFGSAPEGMPEFSADILLDEPFFGEFDYQRDGSTITGSGETMDGTGEMIPFEFTATCS</sequence>
<dbReference type="Proteomes" id="UP000011863">
    <property type="component" value="Chromosome"/>
</dbReference>
<reference evidence="2 3" key="1">
    <citation type="journal article" date="2013" name="Int. J. Syst. Evol. Microbiol.">
        <title>Ilumatobacter nonamiense sp. nov. and Ilumatobacter coccineum sp. nov., isolated from seashore sand.</title>
        <authorList>
            <person name="Matsumoto A."/>
            <person name="Kasai H."/>
            <person name="Matsuo Y."/>
            <person name="Shizuri Y."/>
            <person name="Ichikawa N."/>
            <person name="Fujita N."/>
            <person name="Omura S."/>
            <person name="Takahashi Y."/>
        </authorList>
    </citation>
    <scope>NUCLEOTIDE SEQUENCE [LARGE SCALE GENOMIC DNA]</scope>
    <source>
        <strain evidence="3">NBRC 103263 / KCTC 29153 / YM16-304</strain>
    </source>
</reference>
<protein>
    <submittedName>
        <fullName evidence="2">Uncharacterized protein</fullName>
    </submittedName>
</protein>
<feature type="region of interest" description="Disordered" evidence="1">
    <location>
        <begin position="1"/>
        <end position="22"/>
    </location>
</feature>
<dbReference type="EMBL" id="AP012057">
    <property type="protein sequence ID" value="BAN01132.1"/>
    <property type="molecule type" value="Genomic_DNA"/>
</dbReference>
<accession>A0A6C7E4K2</accession>
<dbReference type="KEGG" id="aym:YM304_08180"/>
<evidence type="ECO:0000313" key="3">
    <source>
        <dbReference type="Proteomes" id="UP000011863"/>
    </source>
</evidence>
<organism evidence="2 3">
    <name type="scientific">Ilumatobacter coccineus (strain NBRC 103263 / KCTC 29153 / YM16-304)</name>
    <dbReference type="NCBI Taxonomy" id="1313172"/>
    <lineage>
        <taxon>Bacteria</taxon>
        <taxon>Bacillati</taxon>
        <taxon>Actinomycetota</taxon>
        <taxon>Acidimicrobiia</taxon>
        <taxon>Acidimicrobiales</taxon>
        <taxon>Ilumatobacteraceae</taxon>
        <taxon>Ilumatobacter</taxon>
    </lineage>
</organism>
<evidence type="ECO:0000256" key="1">
    <source>
        <dbReference type="SAM" id="MobiDB-lite"/>
    </source>
</evidence>
<name>A0A6C7E4K2_ILUCY</name>
<keyword evidence="3" id="KW-1185">Reference proteome</keyword>
<feature type="compositionally biased region" description="Pro residues" evidence="1">
    <location>
        <begin position="1"/>
        <end position="11"/>
    </location>
</feature>
<gene>
    <name evidence="2" type="ORF">YM304_08180</name>
</gene>
<proteinExistence type="predicted"/>
<dbReference type="AlphaFoldDB" id="A0A6C7E4K2"/>